<gene>
    <name evidence="9" type="ORF">E3T23_06460</name>
</gene>
<name>A0A4R8XRM0_9MICO</name>
<dbReference type="OrthoDB" id="7051771at2"/>
<dbReference type="GO" id="GO:0005886">
    <property type="term" value="C:plasma membrane"/>
    <property type="evidence" value="ECO:0007669"/>
    <property type="project" value="UniProtKB-SubCell"/>
</dbReference>
<dbReference type="Pfam" id="PF03176">
    <property type="entry name" value="MMPL"/>
    <property type="match status" value="2"/>
</dbReference>
<keyword evidence="4 7" id="KW-0812">Transmembrane</keyword>
<evidence type="ECO:0000256" key="1">
    <source>
        <dbReference type="ARBA" id="ARBA00004651"/>
    </source>
</evidence>
<sequence>MATLLYRIGHFAYRRAGLVLGIWTILLVGILGAGVALGGQTQESYAIPGTESQDTVDKLGEVFPQAAGAAVQVVYTAPDGASVSDEPYRTAIVDMAAELAAVPGVDSVLSPYDEYASGAISDDSGSAFSQVQLSGLSTDVTPETLAEVTGTRAIAEEAGLEVAFGGQVFQDTTFGITISEVLGLIFAGVVLVITFGSLVSAGMPLLMALVGVGVAIGGITVISAFVPVSSTAPMLALMLGLAVGIDYALFILSRHRTQLANGVEPHDSAASAVATAGSAVVFAGITVIIALLGLLVVGIPFLSVMGLGAALAVLISIFVAVTLLPAVLGLAKGRLTPQAGSRAHRRATRPDTGRPTLGHRWVNLVLRAPVVAVLLVVGVLGTLAIPALSLDLNLPDGASEPAGSTQREAFTMLEEGFGPGYNGPLIVVVDITQTTDIFGDLDTIGAALRTLPDVAFVGKGTPNPTVDTAIIQVMPDSAPNAPETKALVQAIRDLAPSIDDDLGTPIAVTGATAVSIDISNRLSNALVPFALIVVGLSILLLTMVFRSIFVPIKAALGFLLSVAASIGATVAIFQWGWFSELLGVETPGPILSFLPILLMAVLFGLAMDYEVFLVSGMREEFVKTGLARESIVHGFSHAARVVTAAALIMFFVFFAFVPEGTGAIKGIAFALAVGVFLDAFLVRMTLVPAAMALAGDAAWWLPRWLSRILPDVDIEGEGLRQHLADKEWATSQTHAITAEAAVLGLPESPFGPLELAVDVGTMVVLTGSATHRRVLAATLAGRLDPVFGRIQVMGSPLPSERGRALRAVALADVGDSSDNGLTVGELLAERLDLAHPWYRAASRRSLLAGWITRLNGALGTASSGLPAGPIVAGTTVSSLSALDRAAVLVAAALTETPGVVVVDLGEGLPVDPAGRDLVQVLATLAPASTTLILGAASVPGATPVYRGARPLQTINLDSLGRGSFDRGTRDRKALQR</sequence>
<feature type="transmembrane region" description="Helical" evidence="7">
    <location>
        <begin position="663"/>
        <end position="682"/>
    </location>
</feature>
<evidence type="ECO:0000256" key="2">
    <source>
        <dbReference type="ARBA" id="ARBA00010157"/>
    </source>
</evidence>
<proteinExistence type="inferred from homology"/>
<feature type="transmembrane region" description="Helical" evidence="7">
    <location>
        <begin position="273"/>
        <end position="301"/>
    </location>
</feature>
<dbReference type="RefSeq" id="WP_134369568.1">
    <property type="nucleotide sequence ID" value="NZ_SOGN01000035.1"/>
</dbReference>
<feature type="transmembrane region" description="Helical" evidence="7">
    <location>
        <begin position="206"/>
        <end position="226"/>
    </location>
</feature>
<keyword evidence="6 7" id="KW-0472">Membrane</keyword>
<feature type="transmembrane region" description="Helical" evidence="7">
    <location>
        <begin position="525"/>
        <end position="545"/>
    </location>
</feature>
<feature type="transmembrane region" description="Helical" evidence="7">
    <location>
        <begin position="232"/>
        <end position="252"/>
    </location>
</feature>
<evidence type="ECO:0000313" key="9">
    <source>
        <dbReference type="EMBL" id="TFC81136.1"/>
    </source>
</evidence>
<comment type="caution">
    <text evidence="9">The sequence shown here is derived from an EMBL/GenBank/DDBJ whole genome shotgun (WGS) entry which is preliminary data.</text>
</comment>
<evidence type="ECO:0000256" key="5">
    <source>
        <dbReference type="ARBA" id="ARBA00022989"/>
    </source>
</evidence>
<reference evidence="9 10" key="1">
    <citation type="submission" date="2019-03" db="EMBL/GenBank/DDBJ databases">
        <title>Genomics of glacier-inhabiting Cryobacterium strains.</title>
        <authorList>
            <person name="Liu Q."/>
            <person name="Xin Y.-H."/>
        </authorList>
    </citation>
    <scope>NUCLEOTIDE SEQUENCE [LARGE SCALE GENOMIC DNA]</scope>
    <source>
        <strain evidence="9 10">TMT2-48-2</strain>
    </source>
</reference>
<evidence type="ECO:0000256" key="4">
    <source>
        <dbReference type="ARBA" id="ARBA00022692"/>
    </source>
</evidence>
<feature type="transmembrane region" description="Helical" evidence="7">
    <location>
        <begin position="307"/>
        <end position="331"/>
    </location>
</feature>
<feature type="transmembrane region" description="Helical" evidence="7">
    <location>
        <begin position="364"/>
        <end position="385"/>
    </location>
</feature>
<dbReference type="InterPro" id="IPR000731">
    <property type="entry name" value="SSD"/>
</dbReference>
<dbReference type="PROSITE" id="PS50156">
    <property type="entry name" value="SSD"/>
    <property type="match status" value="1"/>
</dbReference>
<evidence type="ECO:0000256" key="7">
    <source>
        <dbReference type="SAM" id="Phobius"/>
    </source>
</evidence>
<organism evidence="9 10">
    <name type="scientific">Cryobacterium cheniae</name>
    <dbReference type="NCBI Taxonomy" id="1259262"/>
    <lineage>
        <taxon>Bacteria</taxon>
        <taxon>Bacillati</taxon>
        <taxon>Actinomycetota</taxon>
        <taxon>Actinomycetes</taxon>
        <taxon>Micrococcales</taxon>
        <taxon>Microbacteriaceae</taxon>
        <taxon>Cryobacterium</taxon>
    </lineage>
</organism>
<comment type="similarity">
    <text evidence="2">Belongs to the resistance-nodulation-cell division (RND) (TC 2.A.6) family. MmpL subfamily.</text>
</comment>
<accession>A0A4R8XRM0</accession>
<evidence type="ECO:0000313" key="10">
    <source>
        <dbReference type="Proteomes" id="UP000298433"/>
    </source>
</evidence>
<dbReference type="Proteomes" id="UP000298433">
    <property type="component" value="Unassembled WGS sequence"/>
</dbReference>
<protein>
    <submittedName>
        <fullName evidence="9">MMPL family transporter</fullName>
    </submittedName>
</protein>
<dbReference type="SUPFAM" id="SSF82866">
    <property type="entry name" value="Multidrug efflux transporter AcrB transmembrane domain"/>
    <property type="match status" value="2"/>
</dbReference>
<dbReference type="Gene3D" id="1.20.1640.10">
    <property type="entry name" value="Multidrug efflux transporter AcrB transmembrane domain"/>
    <property type="match status" value="2"/>
</dbReference>
<feature type="transmembrane region" description="Helical" evidence="7">
    <location>
        <begin position="638"/>
        <end position="657"/>
    </location>
</feature>
<keyword evidence="10" id="KW-1185">Reference proteome</keyword>
<dbReference type="AlphaFoldDB" id="A0A4R8XRM0"/>
<keyword evidence="3" id="KW-1003">Cell membrane</keyword>
<evidence type="ECO:0000256" key="6">
    <source>
        <dbReference type="ARBA" id="ARBA00023136"/>
    </source>
</evidence>
<feature type="transmembrane region" description="Helical" evidence="7">
    <location>
        <begin position="590"/>
        <end position="617"/>
    </location>
</feature>
<dbReference type="PANTHER" id="PTHR33406:SF11">
    <property type="entry name" value="MEMBRANE PROTEIN SCO6666-RELATED"/>
    <property type="match status" value="1"/>
</dbReference>
<keyword evidence="5 7" id="KW-1133">Transmembrane helix</keyword>
<feature type="transmembrane region" description="Helical" evidence="7">
    <location>
        <begin position="12"/>
        <end position="37"/>
    </location>
</feature>
<evidence type="ECO:0000256" key="3">
    <source>
        <dbReference type="ARBA" id="ARBA00022475"/>
    </source>
</evidence>
<dbReference type="InterPro" id="IPR050545">
    <property type="entry name" value="Mycobact_MmpL"/>
</dbReference>
<feature type="transmembrane region" description="Helical" evidence="7">
    <location>
        <begin position="181"/>
        <end position="199"/>
    </location>
</feature>
<feature type="transmembrane region" description="Helical" evidence="7">
    <location>
        <begin position="557"/>
        <end position="578"/>
    </location>
</feature>
<dbReference type="EMBL" id="SOGN01000035">
    <property type="protein sequence ID" value="TFC81136.1"/>
    <property type="molecule type" value="Genomic_DNA"/>
</dbReference>
<comment type="subcellular location">
    <subcellularLocation>
        <location evidence="1">Cell membrane</location>
        <topology evidence="1">Multi-pass membrane protein</topology>
    </subcellularLocation>
</comment>
<feature type="domain" description="SSD" evidence="8">
    <location>
        <begin position="218"/>
        <end position="330"/>
    </location>
</feature>
<dbReference type="PANTHER" id="PTHR33406">
    <property type="entry name" value="MEMBRANE PROTEIN MJ1562-RELATED"/>
    <property type="match status" value="1"/>
</dbReference>
<evidence type="ECO:0000259" key="8">
    <source>
        <dbReference type="PROSITE" id="PS50156"/>
    </source>
</evidence>
<dbReference type="InterPro" id="IPR004869">
    <property type="entry name" value="MMPL_dom"/>
</dbReference>